<feature type="region of interest" description="Disordered" evidence="1">
    <location>
        <begin position="1"/>
        <end position="54"/>
    </location>
</feature>
<dbReference type="PROSITE" id="PS00973">
    <property type="entry name" value="USP_2"/>
    <property type="match status" value="1"/>
</dbReference>
<dbReference type="InterPro" id="IPR050185">
    <property type="entry name" value="Ub_carboxyl-term_hydrolase"/>
</dbReference>
<dbReference type="SUPFAM" id="SSF54001">
    <property type="entry name" value="Cysteine proteinases"/>
    <property type="match status" value="1"/>
</dbReference>
<protein>
    <recommendedName>
        <fullName evidence="2">USP domain-containing protein</fullName>
    </recommendedName>
</protein>
<dbReference type="Gene3D" id="3.90.70.10">
    <property type="entry name" value="Cysteine proteinases"/>
    <property type="match status" value="2"/>
</dbReference>
<dbReference type="InterPro" id="IPR028889">
    <property type="entry name" value="USP"/>
</dbReference>
<gene>
    <name evidence="3" type="ORF">ASTO00021_LOCUS5502</name>
</gene>
<dbReference type="PANTHER" id="PTHR21646:SF14">
    <property type="entry name" value="FI05488P"/>
    <property type="match status" value="1"/>
</dbReference>
<evidence type="ECO:0000256" key="1">
    <source>
        <dbReference type="SAM" id="MobiDB-lite"/>
    </source>
</evidence>
<feature type="domain" description="USP" evidence="2">
    <location>
        <begin position="1"/>
        <end position="568"/>
    </location>
</feature>
<dbReference type="InterPro" id="IPR001394">
    <property type="entry name" value="Peptidase_C19_UCH"/>
</dbReference>
<dbReference type="CDD" id="cd02674">
    <property type="entry name" value="Peptidase_C19R"/>
    <property type="match status" value="1"/>
</dbReference>
<organism evidence="3">
    <name type="scientific">Aplanochytrium stocchinoi</name>
    <dbReference type="NCBI Taxonomy" id="215587"/>
    <lineage>
        <taxon>Eukaryota</taxon>
        <taxon>Sar</taxon>
        <taxon>Stramenopiles</taxon>
        <taxon>Bigyra</taxon>
        <taxon>Labyrinthulomycetes</taxon>
        <taxon>Thraustochytrida</taxon>
        <taxon>Thraustochytriidae</taxon>
        <taxon>Aplanochytrium</taxon>
    </lineage>
</organism>
<proteinExistence type="predicted"/>
<dbReference type="AlphaFoldDB" id="A0A7S3LMK5"/>
<evidence type="ECO:0000259" key="2">
    <source>
        <dbReference type="PROSITE" id="PS50235"/>
    </source>
</evidence>
<dbReference type="EMBL" id="HBIN01007501">
    <property type="protein sequence ID" value="CAE0435220.1"/>
    <property type="molecule type" value="Transcribed_RNA"/>
</dbReference>
<dbReference type="PANTHER" id="PTHR21646">
    <property type="entry name" value="UBIQUITIN CARBOXYL-TERMINAL HYDROLASE"/>
    <property type="match status" value="1"/>
</dbReference>
<feature type="compositionally biased region" description="Acidic residues" evidence="1">
    <location>
        <begin position="15"/>
        <end position="32"/>
    </location>
</feature>
<dbReference type="InterPro" id="IPR018200">
    <property type="entry name" value="USP_CS"/>
</dbReference>
<accession>A0A7S3LMK5</accession>
<dbReference type="GO" id="GO:0004843">
    <property type="term" value="F:cysteine-type deubiquitinase activity"/>
    <property type="evidence" value="ECO:0007669"/>
    <property type="project" value="InterPro"/>
</dbReference>
<dbReference type="PROSITE" id="PS50235">
    <property type="entry name" value="USP_3"/>
    <property type="match status" value="1"/>
</dbReference>
<dbReference type="InterPro" id="IPR038765">
    <property type="entry name" value="Papain-like_cys_pep_sf"/>
</dbReference>
<evidence type="ECO:0000313" key="3">
    <source>
        <dbReference type="EMBL" id="CAE0435220.1"/>
    </source>
</evidence>
<sequence>MNKIEQKPYIPQKDYDDEETDEEESEDNDNNDDTGNADQLIASDEKKTIKRKKTPNSERAYETWCNHLRRERSFITKLFQGQTQSTLVCPSCNHKSTTFSPFLFLPLAIPNKRDRKITVTLVRYSQEKVSRICYSVNVSKNGTCRTLKVALSEMCDVPVNNLWLVDIYKNHIWQEFRDEYRLSAIKEKDVVYAYEVASVPEQADQDREQPQNEGSQLVNVVILHREPCNKRDVVKSKSEKLMGTPILLTIPANITVMELRLRILDQMRLVSTTEEDSENIPLKATRKKLETASKLPIYVTDYTGKYIVPENYSENNIRLDDDAEVTNIVPGFRRLDSDSATKYVLDTDDTCVAEALEEPIACFTIDWNDTDAIPKGWIYDEDRFVIEEHDSVRESKGEKGNGKAVHLQDCLSHFLKPEQLDGGNAWFCPKCKEDQNAYKSMEIRRLPDVLILFLKRFEHTGRSRTKLQTQVDFPLDGLDMYDHLADDIKSKGRTKTKATGSTIYDLYAVTNHFGNLGFGHYTAFCATEFYSNKPNSGWCEFDDSRVTSEKDPKRICSPSAYVLYYRKRSK</sequence>
<reference evidence="3" key="1">
    <citation type="submission" date="2021-01" db="EMBL/GenBank/DDBJ databases">
        <authorList>
            <person name="Corre E."/>
            <person name="Pelletier E."/>
            <person name="Niang G."/>
            <person name="Scheremetjew M."/>
            <person name="Finn R."/>
            <person name="Kale V."/>
            <person name="Holt S."/>
            <person name="Cochrane G."/>
            <person name="Meng A."/>
            <person name="Brown T."/>
            <person name="Cohen L."/>
        </authorList>
    </citation>
    <scope>NUCLEOTIDE SEQUENCE</scope>
    <source>
        <strain evidence="3">GSBS06</strain>
    </source>
</reference>
<dbReference type="GO" id="GO:0016579">
    <property type="term" value="P:protein deubiquitination"/>
    <property type="evidence" value="ECO:0007669"/>
    <property type="project" value="InterPro"/>
</dbReference>
<name>A0A7S3LMK5_9STRA</name>
<dbReference type="Pfam" id="PF00443">
    <property type="entry name" value="UCH"/>
    <property type="match status" value="1"/>
</dbReference>